<evidence type="ECO:0000256" key="1">
    <source>
        <dbReference type="SAM" id="SignalP"/>
    </source>
</evidence>
<accession>A0A494V018</accession>
<keyword evidence="1" id="KW-0732">Signal</keyword>
<reference evidence="2 3" key="1">
    <citation type="submission" date="2017-09" db="EMBL/GenBank/DDBJ databases">
        <authorList>
            <person name="Zhang H."/>
            <person name="Hu S."/>
            <person name="Xu J."/>
            <person name="He Z."/>
        </authorList>
    </citation>
    <scope>NUCLEOTIDE SEQUENCE [LARGE SCALE GENOMIC DNA]</scope>
    <source>
        <strain evidence="2 3">TXX3120</strain>
    </source>
</reference>
<dbReference type="GeneID" id="93883596"/>
<feature type="signal peptide" evidence="1">
    <location>
        <begin position="1"/>
        <end position="27"/>
    </location>
</feature>
<protein>
    <recommendedName>
        <fullName evidence="4">Secreted protein</fullName>
    </recommendedName>
</protein>
<dbReference type="AlphaFoldDB" id="A0A494V018"/>
<feature type="chain" id="PRO_5019738453" description="Secreted protein" evidence="1">
    <location>
        <begin position="28"/>
        <end position="91"/>
    </location>
</feature>
<dbReference type="KEGG" id="sfug:CNQ36_12280"/>
<sequence>MRKYQKAAVVMAMLGSVGFLGAGVSHAGDKPDFELNNKQATTCAQDNSTEGLVNVDDVNVGISALLGFTKNEANDANSVACATGLSLGGQH</sequence>
<dbReference type="Proteomes" id="UP000282170">
    <property type="component" value="Chromosome"/>
</dbReference>
<keyword evidence="3" id="KW-1185">Reference proteome</keyword>
<organism evidence="2 3">
    <name type="scientific">Streptomyces fungicidicus</name>
    <dbReference type="NCBI Taxonomy" id="68203"/>
    <lineage>
        <taxon>Bacteria</taxon>
        <taxon>Bacillati</taxon>
        <taxon>Actinomycetota</taxon>
        <taxon>Actinomycetes</taxon>
        <taxon>Kitasatosporales</taxon>
        <taxon>Streptomycetaceae</taxon>
        <taxon>Streptomyces</taxon>
    </lineage>
</organism>
<evidence type="ECO:0008006" key="4">
    <source>
        <dbReference type="Google" id="ProtNLM"/>
    </source>
</evidence>
<gene>
    <name evidence="2" type="ORF">CNQ36_12280</name>
</gene>
<name>A0A494V018_9ACTN</name>
<evidence type="ECO:0000313" key="3">
    <source>
        <dbReference type="Proteomes" id="UP000282170"/>
    </source>
</evidence>
<evidence type="ECO:0000313" key="2">
    <source>
        <dbReference type="EMBL" id="AYL36144.1"/>
    </source>
</evidence>
<dbReference type="RefSeq" id="WP_040907161.1">
    <property type="nucleotide sequence ID" value="NZ_CBDRCB010000047.1"/>
</dbReference>
<dbReference type="EMBL" id="CP023407">
    <property type="protein sequence ID" value="AYL36144.1"/>
    <property type="molecule type" value="Genomic_DNA"/>
</dbReference>
<proteinExistence type="predicted"/>